<dbReference type="Proteomes" id="UP000276260">
    <property type="component" value="Unassembled WGS sequence"/>
</dbReference>
<reference evidence="1 2" key="1">
    <citation type="submission" date="2018-11" db="EMBL/GenBank/DDBJ databases">
        <title>Draft genome analysis of Rheinheimera mesophila isolated from an industrial waste site.</title>
        <authorList>
            <person name="Yu Q."/>
            <person name="Qi Y."/>
            <person name="Zhang H."/>
            <person name="Lu Y."/>
            <person name="Pu J."/>
        </authorList>
    </citation>
    <scope>NUCLEOTIDE SEQUENCE [LARGE SCALE GENOMIC DNA]</scope>
    <source>
        <strain evidence="1 2">IITR13</strain>
    </source>
</reference>
<name>A0A3P3QC96_9GAMM</name>
<sequence length="217" mass="24918">METNKPLFLGEHEKRHKNDVKLNTSSDVASYLTENSAGFFMHSDLCLFNITLNADDYSTLHVYPKQSVDALWALNVLRAVKSAQPQFGYVSTPEEFKSRNMISVEINEQVVESWVGRDLKKYLPGLYSYTLISFRQMKEKNIRPEILIESAIRTEAYDDEFIILDFFGGVEQWHLYKNKIDALCDTTEGIFSTVGIADAAKEAKNFLELSALLKKWR</sequence>
<accession>A0A3P3QC96</accession>
<keyword evidence="2" id="KW-1185">Reference proteome</keyword>
<evidence type="ECO:0000313" key="1">
    <source>
        <dbReference type="EMBL" id="RRJ18837.1"/>
    </source>
</evidence>
<dbReference type="EMBL" id="RRCF01000006">
    <property type="protein sequence ID" value="RRJ18837.1"/>
    <property type="molecule type" value="Genomic_DNA"/>
</dbReference>
<comment type="caution">
    <text evidence="1">The sequence shown here is derived from an EMBL/GenBank/DDBJ whole genome shotgun (WGS) entry which is preliminary data.</text>
</comment>
<proteinExistence type="predicted"/>
<organism evidence="1 2">
    <name type="scientific">Rheinheimera mesophila</name>
    <dbReference type="NCBI Taxonomy" id="1547515"/>
    <lineage>
        <taxon>Bacteria</taxon>
        <taxon>Pseudomonadati</taxon>
        <taxon>Pseudomonadota</taxon>
        <taxon>Gammaproteobacteria</taxon>
        <taxon>Chromatiales</taxon>
        <taxon>Chromatiaceae</taxon>
        <taxon>Rheinheimera</taxon>
    </lineage>
</organism>
<dbReference type="OrthoDB" id="6064651at2"/>
<dbReference type="AlphaFoldDB" id="A0A3P3QC96"/>
<dbReference type="RefSeq" id="WP_125060983.1">
    <property type="nucleotide sequence ID" value="NZ_LAVS01000018.1"/>
</dbReference>
<protein>
    <submittedName>
        <fullName evidence="1">Uncharacterized protein</fullName>
    </submittedName>
</protein>
<gene>
    <name evidence="1" type="ORF">EIK76_16590</name>
</gene>
<evidence type="ECO:0000313" key="2">
    <source>
        <dbReference type="Proteomes" id="UP000276260"/>
    </source>
</evidence>